<reference evidence="1 2" key="1">
    <citation type="submission" date="2018-06" db="EMBL/GenBank/DDBJ databases">
        <title>Comparative genomics reveals the genomic features of Rhizophagus irregularis, R. cerebriforme, R. diaphanum and Gigaspora rosea, and their symbiotic lifestyle signature.</title>
        <authorList>
            <person name="Morin E."/>
            <person name="San Clemente H."/>
            <person name="Chen E.C.H."/>
            <person name="De La Providencia I."/>
            <person name="Hainaut M."/>
            <person name="Kuo A."/>
            <person name="Kohler A."/>
            <person name="Murat C."/>
            <person name="Tang N."/>
            <person name="Roy S."/>
            <person name="Loubradou J."/>
            <person name="Henrissat B."/>
            <person name="Grigoriev I.V."/>
            <person name="Corradi N."/>
            <person name="Roux C."/>
            <person name="Martin F.M."/>
        </authorList>
    </citation>
    <scope>NUCLEOTIDE SEQUENCE [LARGE SCALE GENOMIC DNA]</scope>
    <source>
        <strain evidence="1 2">DAOM 227022</strain>
    </source>
</reference>
<comment type="caution">
    <text evidence="1">The sequence shown here is derived from an EMBL/GenBank/DDBJ whole genome shotgun (WGS) entry which is preliminary data.</text>
</comment>
<dbReference type="AlphaFoldDB" id="A0A397TBG8"/>
<proteinExistence type="predicted"/>
<evidence type="ECO:0000313" key="2">
    <source>
        <dbReference type="Proteomes" id="UP000265703"/>
    </source>
</evidence>
<sequence length="201" mass="23417">MPKEANLDENEVLISSYVIKLNDKYVCDIQNHKHCFIKDDRHLSLTNFAISLWAKEIVNKNANLDIPPNHAMFSMMHSVKVTKRNSLNVADDFTNHPQIITYFQYPYYSYHSQPICYLASQSASFPFSYYYSDYDSRRFSISQTSDQNLSIPLQESDYSLTKKPIPNMKDFLKNLDQEFGDGKFTCYLSVFKEQEILANIA</sequence>
<evidence type="ECO:0000313" key="1">
    <source>
        <dbReference type="EMBL" id="RIA93617.1"/>
    </source>
</evidence>
<dbReference type="OrthoDB" id="2392802at2759"/>
<keyword evidence="2" id="KW-1185">Reference proteome</keyword>
<dbReference type="EMBL" id="QKYT01000100">
    <property type="protein sequence ID" value="RIA93617.1"/>
    <property type="molecule type" value="Genomic_DNA"/>
</dbReference>
<dbReference type="Proteomes" id="UP000265703">
    <property type="component" value="Unassembled WGS sequence"/>
</dbReference>
<gene>
    <name evidence="1" type="ORF">C1645_819136</name>
</gene>
<name>A0A397TBG8_9GLOM</name>
<protein>
    <submittedName>
        <fullName evidence="1">Uncharacterized protein</fullName>
    </submittedName>
</protein>
<accession>A0A397TBG8</accession>
<organism evidence="1 2">
    <name type="scientific">Glomus cerebriforme</name>
    <dbReference type="NCBI Taxonomy" id="658196"/>
    <lineage>
        <taxon>Eukaryota</taxon>
        <taxon>Fungi</taxon>
        <taxon>Fungi incertae sedis</taxon>
        <taxon>Mucoromycota</taxon>
        <taxon>Glomeromycotina</taxon>
        <taxon>Glomeromycetes</taxon>
        <taxon>Glomerales</taxon>
        <taxon>Glomeraceae</taxon>
        <taxon>Glomus</taxon>
    </lineage>
</organism>